<name>A0A1R3RW88_ASPC5</name>
<accession>A0A1R3RW88</accession>
<keyword evidence="2" id="KW-1185">Reference proteome</keyword>
<dbReference type="OrthoDB" id="4496774at2759"/>
<evidence type="ECO:0000313" key="2">
    <source>
        <dbReference type="Proteomes" id="UP000188318"/>
    </source>
</evidence>
<dbReference type="Proteomes" id="UP000188318">
    <property type="component" value="Unassembled WGS sequence"/>
</dbReference>
<dbReference type="AlphaFoldDB" id="A0A1R3RW88"/>
<dbReference type="STRING" id="602072.A0A1R3RW88"/>
<protein>
    <submittedName>
        <fullName evidence="1">Uncharacterized protein</fullName>
    </submittedName>
</protein>
<dbReference type="EMBL" id="KV907495">
    <property type="protein sequence ID" value="OOF98712.1"/>
    <property type="molecule type" value="Genomic_DNA"/>
</dbReference>
<dbReference type="OMA" id="CCEQRHL"/>
<evidence type="ECO:0000313" key="1">
    <source>
        <dbReference type="EMBL" id="OOF98712.1"/>
    </source>
</evidence>
<proteinExistence type="predicted"/>
<dbReference type="VEuPathDB" id="FungiDB:ASPCADRAFT_403058"/>
<organism evidence="1 2">
    <name type="scientific">Aspergillus carbonarius (strain ITEM 5010)</name>
    <dbReference type="NCBI Taxonomy" id="602072"/>
    <lineage>
        <taxon>Eukaryota</taxon>
        <taxon>Fungi</taxon>
        <taxon>Dikarya</taxon>
        <taxon>Ascomycota</taxon>
        <taxon>Pezizomycotina</taxon>
        <taxon>Eurotiomycetes</taxon>
        <taxon>Eurotiomycetidae</taxon>
        <taxon>Eurotiales</taxon>
        <taxon>Aspergillaceae</taxon>
        <taxon>Aspergillus</taxon>
        <taxon>Aspergillus subgen. Circumdati</taxon>
    </lineage>
</organism>
<reference evidence="2" key="1">
    <citation type="journal article" date="2017" name="Genome Biol.">
        <title>Comparative genomics reveals high biological diversity and specific adaptations in the industrially and medically important fungal genus Aspergillus.</title>
        <authorList>
            <person name="de Vries R.P."/>
            <person name="Riley R."/>
            <person name="Wiebenga A."/>
            <person name="Aguilar-Osorio G."/>
            <person name="Amillis S."/>
            <person name="Uchima C.A."/>
            <person name="Anderluh G."/>
            <person name="Asadollahi M."/>
            <person name="Askin M."/>
            <person name="Barry K."/>
            <person name="Battaglia E."/>
            <person name="Bayram O."/>
            <person name="Benocci T."/>
            <person name="Braus-Stromeyer S.A."/>
            <person name="Caldana C."/>
            <person name="Canovas D."/>
            <person name="Cerqueira G.C."/>
            <person name="Chen F."/>
            <person name="Chen W."/>
            <person name="Choi C."/>
            <person name="Clum A."/>
            <person name="Dos Santos R.A."/>
            <person name="Damasio A.R."/>
            <person name="Diallinas G."/>
            <person name="Emri T."/>
            <person name="Fekete E."/>
            <person name="Flipphi M."/>
            <person name="Freyberg S."/>
            <person name="Gallo A."/>
            <person name="Gournas C."/>
            <person name="Habgood R."/>
            <person name="Hainaut M."/>
            <person name="Harispe M.L."/>
            <person name="Henrissat B."/>
            <person name="Hilden K.S."/>
            <person name="Hope R."/>
            <person name="Hossain A."/>
            <person name="Karabika E."/>
            <person name="Karaffa L."/>
            <person name="Karanyi Z."/>
            <person name="Krasevec N."/>
            <person name="Kuo A."/>
            <person name="Kusch H."/>
            <person name="LaButti K."/>
            <person name="Lagendijk E.L."/>
            <person name="Lapidus A."/>
            <person name="Levasseur A."/>
            <person name="Lindquist E."/>
            <person name="Lipzen A."/>
            <person name="Logrieco A.F."/>
            <person name="MacCabe A."/>
            <person name="Maekelae M.R."/>
            <person name="Malavazi I."/>
            <person name="Melin P."/>
            <person name="Meyer V."/>
            <person name="Mielnichuk N."/>
            <person name="Miskei M."/>
            <person name="Molnar A.P."/>
            <person name="Mule G."/>
            <person name="Ngan C.Y."/>
            <person name="Orejas M."/>
            <person name="Orosz E."/>
            <person name="Ouedraogo J.P."/>
            <person name="Overkamp K.M."/>
            <person name="Park H.-S."/>
            <person name="Perrone G."/>
            <person name="Piumi F."/>
            <person name="Punt P.J."/>
            <person name="Ram A.F."/>
            <person name="Ramon A."/>
            <person name="Rauscher S."/>
            <person name="Record E."/>
            <person name="Riano-Pachon D.M."/>
            <person name="Robert V."/>
            <person name="Roehrig J."/>
            <person name="Ruller R."/>
            <person name="Salamov A."/>
            <person name="Salih N.S."/>
            <person name="Samson R.A."/>
            <person name="Sandor E."/>
            <person name="Sanguinetti M."/>
            <person name="Schuetze T."/>
            <person name="Sepcic K."/>
            <person name="Shelest E."/>
            <person name="Sherlock G."/>
            <person name="Sophianopoulou V."/>
            <person name="Squina F.M."/>
            <person name="Sun H."/>
            <person name="Susca A."/>
            <person name="Todd R.B."/>
            <person name="Tsang A."/>
            <person name="Unkles S.E."/>
            <person name="van de Wiele N."/>
            <person name="van Rossen-Uffink D."/>
            <person name="Oliveira J.V."/>
            <person name="Vesth T.C."/>
            <person name="Visser J."/>
            <person name="Yu J.-H."/>
            <person name="Zhou M."/>
            <person name="Andersen M.R."/>
            <person name="Archer D.B."/>
            <person name="Baker S.E."/>
            <person name="Benoit I."/>
            <person name="Brakhage A.A."/>
            <person name="Braus G.H."/>
            <person name="Fischer R."/>
            <person name="Frisvad J.C."/>
            <person name="Goldman G.H."/>
            <person name="Houbraken J."/>
            <person name="Oakley B."/>
            <person name="Pocsi I."/>
            <person name="Scazzocchio C."/>
            <person name="Seiboth B."/>
            <person name="vanKuyk P.A."/>
            <person name="Wortman J."/>
            <person name="Dyer P.S."/>
            <person name="Grigoriev I.V."/>
        </authorList>
    </citation>
    <scope>NUCLEOTIDE SEQUENCE [LARGE SCALE GENOMIC DNA]</scope>
    <source>
        <strain evidence="2">ITEM 5010</strain>
    </source>
</reference>
<gene>
    <name evidence="1" type="ORF">ASPCADRAFT_403058</name>
</gene>
<sequence>MPFKSTLAKKFEPLLERLEARFERQGNWHRAQFVRLKQFIWYGDMETTSHDAMVQYIHIGYELRFFIQREVYLQAKHDMLYSQLNKLNDNPDSTHPSDNISIWVTEMETYKKDLCSLLETIWYLERAAYHCIDAIPDGVTKRLLCAHERKKDWYLSEWLRAQCAGSGGCCGRQCGCCERARSQKRPDHRSHCTSMCLCCEEARGFSINVDKYEDDPMVNYGLLLDHGSVSDSYVTQWYNAYIWGADVKPFGGILAV</sequence>